<reference evidence="2 3" key="1">
    <citation type="journal article" date="2019" name="Microb. Cell Fact.">
        <title>Exploring novel herbicidin analogues by transcriptional regulator overexpression and MS/MS molecular networking.</title>
        <authorList>
            <person name="Shi Y."/>
            <person name="Gu R."/>
            <person name="Li Y."/>
            <person name="Wang X."/>
            <person name="Ren W."/>
            <person name="Li X."/>
            <person name="Wang L."/>
            <person name="Xie Y."/>
            <person name="Hong B."/>
        </authorList>
    </citation>
    <scope>NUCLEOTIDE SEQUENCE [LARGE SCALE GENOMIC DNA]</scope>
    <source>
        <strain evidence="2 3">US-43</strain>
    </source>
</reference>
<dbReference type="Proteomes" id="UP000327000">
    <property type="component" value="Unassembled WGS sequence"/>
</dbReference>
<accession>A0A5N5WFC9</accession>
<dbReference type="EMBL" id="VOKX01000001">
    <property type="protein sequence ID" value="KAB7852755.1"/>
    <property type="molecule type" value="Genomic_DNA"/>
</dbReference>
<proteinExistence type="predicted"/>
<evidence type="ECO:0000313" key="3">
    <source>
        <dbReference type="Proteomes" id="UP000327000"/>
    </source>
</evidence>
<feature type="region of interest" description="Disordered" evidence="1">
    <location>
        <begin position="1"/>
        <end position="179"/>
    </location>
</feature>
<evidence type="ECO:0000313" key="2">
    <source>
        <dbReference type="EMBL" id="KAB7852755.1"/>
    </source>
</evidence>
<feature type="compositionally biased region" description="Basic residues" evidence="1">
    <location>
        <begin position="125"/>
        <end position="134"/>
    </location>
</feature>
<sequence length="212" mass="22987">MSHAACAPSARGQSRAAPPPNGRTRPRPAGRPTPPLRTTPVPSRRAGWRSAQPSDGRTHPRSAPRRTPPRRAAPVPRRRARSRAALPPSSPARPYSWPAPRSGPAYAVTAPWPGAGTRACVPRGTGRRRPRRLRGPLPGRAPRPWPFLPSRRKPQAAHAPQETRAACGAPRASSAPLPGRRRERICHYASVTRPGGVCTRSVDFRRLWPGNG</sequence>
<feature type="compositionally biased region" description="Basic residues" evidence="1">
    <location>
        <begin position="59"/>
        <end position="69"/>
    </location>
</feature>
<keyword evidence="3" id="KW-1185">Reference proteome</keyword>
<comment type="caution">
    <text evidence="2">The sequence shown here is derived from an EMBL/GenBank/DDBJ whole genome shotgun (WGS) entry which is preliminary data.</text>
</comment>
<protein>
    <submittedName>
        <fullName evidence="2">Uncharacterized protein</fullName>
    </submittedName>
</protein>
<evidence type="ECO:0000256" key="1">
    <source>
        <dbReference type="SAM" id="MobiDB-lite"/>
    </source>
</evidence>
<name>A0A5N5WFC9_STRMB</name>
<organism evidence="2 3">
    <name type="scientific">Streptomyces mobaraensis</name>
    <name type="common">Streptoverticillium mobaraense</name>
    <dbReference type="NCBI Taxonomy" id="35621"/>
    <lineage>
        <taxon>Bacteria</taxon>
        <taxon>Bacillati</taxon>
        <taxon>Actinomycetota</taxon>
        <taxon>Actinomycetes</taxon>
        <taxon>Kitasatosporales</taxon>
        <taxon>Streptomycetaceae</taxon>
        <taxon>Streptomyces</taxon>
    </lineage>
</organism>
<gene>
    <name evidence="2" type="ORF">FRZ00_00685</name>
</gene>
<dbReference type="AlphaFoldDB" id="A0A5N5WFC9"/>